<dbReference type="PANTHER" id="PTHR47199">
    <property type="entry name" value="PHOTOSYSTEM II STABILITY/ASSEMBLY FACTOR HCF136, CHLOROPLASTIC"/>
    <property type="match status" value="1"/>
</dbReference>
<keyword evidence="1" id="KW-0732">Signal</keyword>
<protein>
    <recommendedName>
        <fullName evidence="4">Photosynthesis system II assembly factor Ycf48/Hcf136-like domain-containing protein</fullName>
    </recommendedName>
</protein>
<reference evidence="2" key="1">
    <citation type="submission" date="2021-07" db="EMBL/GenBank/DDBJ databases">
        <title>Neiella marina sp. nov., isolated from the intestinal content of sea cucumber Apostichopus japonicus.</title>
        <authorList>
            <person name="Bai X."/>
        </authorList>
    </citation>
    <scope>NUCLEOTIDE SEQUENCE</scope>
    <source>
        <strain evidence="2">126</strain>
    </source>
</reference>
<dbReference type="InterPro" id="IPR036278">
    <property type="entry name" value="Sialidase_sf"/>
</dbReference>
<organism evidence="2 3">
    <name type="scientific">Neiella holothuriorum</name>
    <dbReference type="NCBI Taxonomy" id="2870530"/>
    <lineage>
        <taxon>Bacteria</taxon>
        <taxon>Pseudomonadati</taxon>
        <taxon>Pseudomonadota</taxon>
        <taxon>Gammaproteobacteria</taxon>
        <taxon>Alteromonadales</taxon>
        <taxon>Echinimonadaceae</taxon>
        <taxon>Neiella</taxon>
    </lineage>
</organism>
<evidence type="ECO:0000313" key="2">
    <source>
        <dbReference type="EMBL" id="MBW8190277.1"/>
    </source>
</evidence>
<sequence>MKQIVGSAAALAALFVSFAGLSETLDANAAKSALVLDLTQTPSGQLVAVGERGHILVQQKNQWQLEASPVETLLTRVVFNAGSLWAVGHDGVILNRQTDGWQLVRQDIESEQPLMDLLFVADNEAIAIGAYGAFLRSVDGGKSWQQEVHEGLLYPEDQEYLAELKLEASADDYAYELSTMLPHLNRIIALSNDKLLMVGELGLVALSDNRGRDWQRLEVGYEGSFFAAIAIEHENVERLVIGGLRGNLFYSDDTGSQWQRAKNQLKTTINGFVDGHVKGLYALATNGAYLLSHDGGESFSANPLEQGETAVAGVVAGDNIYIAGDHGLRQLAQ</sequence>
<evidence type="ECO:0008006" key="4">
    <source>
        <dbReference type="Google" id="ProtNLM"/>
    </source>
</evidence>
<dbReference type="Proteomes" id="UP001166251">
    <property type="component" value="Unassembled WGS sequence"/>
</dbReference>
<comment type="caution">
    <text evidence="2">The sequence shown here is derived from an EMBL/GenBank/DDBJ whole genome shotgun (WGS) entry which is preliminary data.</text>
</comment>
<dbReference type="InterPro" id="IPR015943">
    <property type="entry name" value="WD40/YVTN_repeat-like_dom_sf"/>
</dbReference>
<dbReference type="EMBL" id="JAHZSS010000003">
    <property type="protein sequence ID" value="MBW8190277.1"/>
    <property type="molecule type" value="Genomic_DNA"/>
</dbReference>
<dbReference type="Gene3D" id="2.130.10.10">
    <property type="entry name" value="YVTN repeat-like/Quinoprotein amine dehydrogenase"/>
    <property type="match status" value="1"/>
</dbReference>
<proteinExistence type="predicted"/>
<accession>A0ABS7ED65</accession>
<feature type="signal peptide" evidence="1">
    <location>
        <begin position="1"/>
        <end position="21"/>
    </location>
</feature>
<keyword evidence="3" id="KW-1185">Reference proteome</keyword>
<gene>
    <name evidence="2" type="ORF">K0504_04435</name>
</gene>
<dbReference type="RefSeq" id="WP_220102955.1">
    <property type="nucleotide sequence ID" value="NZ_JAHZSS010000003.1"/>
</dbReference>
<evidence type="ECO:0000313" key="3">
    <source>
        <dbReference type="Proteomes" id="UP001166251"/>
    </source>
</evidence>
<evidence type="ECO:0000256" key="1">
    <source>
        <dbReference type="SAM" id="SignalP"/>
    </source>
</evidence>
<dbReference type="SUPFAM" id="SSF50939">
    <property type="entry name" value="Sialidases"/>
    <property type="match status" value="1"/>
</dbReference>
<name>A0ABS7ED65_9GAMM</name>
<dbReference type="PANTHER" id="PTHR47199:SF2">
    <property type="entry name" value="PHOTOSYSTEM II STABILITY_ASSEMBLY FACTOR HCF136, CHLOROPLASTIC"/>
    <property type="match status" value="1"/>
</dbReference>
<feature type="chain" id="PRO_5045640215" description="Photosynthesis system II assembly factor Ycf48/Hcf136-like domain-containing protein" evidence="1">
    <location>
        <begin position="22"/>
        <end position="333"/>
    </location>
</feature>